<comment type="caution">
    <text evidence="1">The sequence shown here is derived from an EMBL/GenBank/DDBJ whole genome shotgun (WGS) entry which is preliminary data.</text>
</comment>
<sequence>MRSWLYDKEDVDGAAQQNVYSEDLQKALLDGTLPQLIEKLGRLGCALQEEDPSKAKIKTIAVLEEIRDLLKDVTCVAPLLEVVTATLVSAFCPIYDVVLRLCLI</sequence>
<proteinExistence type="predicted"/>
<evidence type="ECO:0000313" key="1">
    <source>
        <dbReference type="EMBL" id="KAJ1126625.1"/>
    </source>
</evidence>
<dbReference type="AlphaFoldDB" id="A0AAV7PHQ2"/>
<accession>A0AAV7PHQ2</accession>
<protein>
    <submittedName>
        <fullName evidence="1">Uncharacterized protein</fullName>
    </submittedName>
</protein>
<keyword evidence="2" id="KW-1185">Reference proteome</keyword>
<evidence type="ECO:0000313" key="2">
    <source>
        <dbReference type="Proteomes" id="UP001066276"/>
    </source>
</evidence>
<name>A0AAV7PHQ2_PLEWA</name>
<gene>
    <name evidence="1" type="ORF">NDU88_005032</name>
</gene>
<reference evidence="1" key="1">
    <citation type="journal article" date="2022" name="bioRxiv">
        <title>Sequencing and chromosome-scale assembly of the giantPleurodeles waltlgenome.</title>
        <authorList>
            <person name="Brown T."/>
            <person name="Elewa A."/>
            <person name="Iarovenko S."/>
            <person name="Subramanian E."/>
            <person name="Araus A.J."/>
            <person name="Petzold A."/>
            <person name="Susuki M."/>
            <person name="Suzuki K.-i.T."/>
            <person name="Hayashi T."/>
            <person name="Toyoda A."/>
            <person name="Oliveira C."/>
            <person name="Osipova E."/>
            <person name="Leigh N.D."/>
            <person name="Simon A."/>
            <person name="Yun M.H."/>
        </authorList>
    </citation>
    <scope>NUCLEOTIDE SEQUENCE</scope>
    <source>
        <strain evidence="1">20211129_DDA</strain>
        <tissue evidence="1">Liver</tissue>
    </source>
</reference>
<organism evidence="1 2">
    <name type="scientific">Pleurodeles waltl</name>
    <name type="common">Iberian ribbed newt</name>
    <dbReference type="NCBI Taxonomy" id="8319"/>
    <lineage>
        <taxon>Eukaryota</taxon>
        <taxon>Metazoa</taxon>
        <taxon>Chordata</taxon>
        <taxon>Craniata</taxon>
        <taxon>Vertebrata</taxon>
        <taxon>Euteleostomi</taxon>
        <taxon>Amphibia</taxon>
        <taxon>Batrachia</taxon>
        <taxon>Caudata</taxon>
        <taxon>Salamandroidea</taxon>
        <taxon>Salamandridae</taxon>
        <taxon>Pleurodelinae</taxon>
        <taxon>Pleurodeles</taxon>
    </lineage>
</organism>
<dbReference type="Proteomes" id="UP001066276">
    <property type="component" value="Chromosome 7"/>
</dbReference>
<dbReference type="EMBL" id="JANPWB010000011">
    <property type="protein sequence ID" value="KAJ1126625.1"/>
    <property type="molecule type" value="Genomic_DNA"/>
</dbReference>